<proteinExistence type="predicted"/>
<dbReference type="EMBL" id="DVLP01000257">
    <property type="protein sequence ID" value="HIT75633.1"/>
    <property type="molecule type" value="Genomic_DNA"/>
</dbReference>
<evidence type="ECO:0000313" key="2">
    <source>
        <dbReference type="EMBL" id="HIT75633.1"/>
    </source>
</evidence>
<dbReference type="Proteomes" id="UP000886842">
    <property type="component" value="Unassembled WGS sequence"/>
</dbReference>
<evidence type="ECO:0000259" key="1">
    <source>
        <dbReference type="Pfam" id="PF01965"/>
    </source>
</evidence>
<feature type="domain" description="DJ-1/PfpI" evidence="1">
    <location>
        <begin position="5"/>
        <end position="167"/>
    </location>
</feature>
<protein>
    <submittedName>
        <fullName evidence="2">DJ-1/PfpI family protein</fullName>
    </submittedName>
</protein>
<dbReference type="InterPro" id="IPR002818">
    <property type="entry name" value="DJ-1/PfpI"/>
</dbReference>
<name>A0A9D1KNS2_9ACTN</name>
<dbReference type="PANTHER" id="PTHR43130:SF2">
    <property type="entry name" value="DJ-1_PFPI DOMAIN-CONTAINING PROTEIN"/>
    <property type="match status" value="1"/>
</dbReference>
<comment type="caution">
    <text evidence="2">The sequence shown here is derived from an EMBL/GenBank/DDBJ whole genome shotgun (WGS) entry which is preliminary data.</text>
</comment>
<organism evidence="2 3">
    <name type="scientific">Candidatus Avipropionibacterium avicola</name>
    <dbReference type="NCBI Taxonomy" id="2840701"/>
    <lineage>
        <taxon>Bacteria</taxon>
        <taxon>Bacillati</taxon>
        <taxon>Actinomycetota</taxon>
        <taxon>Actinomycetes</taxon>
        <taxon>Propionibacteriales</taxon>
        <taxon>Propionibacteriaceae</taxon>
        <taxon>Propionibacteriaceae incertae sedis</taxon>
        <taxon>Candidatus Avipropionibacterium</taxon>
    </lineage>
</organism>
<dbReference type="SUPFAM" id="SSF52317">
    <property type="entry name" value="Class I glutamine amidotransferase-like"/>
    <property type="match status" value="1"/>
</dbReference>
<accession>A0A9D1KNS2</accession>
<dbReference type="GO" id="GO:0006355">
    <property type="term" value="P:regulation of DNA-templated transcription"/>
    <property type="evidence" value="ECO:0007669"/>
    <property type="project" value="TreeGrafter"/>
</dbReference>
<sequence length="210" mass="22100">MSENITIAVFDGFDEIDVFGPFEILSAAGYEVRLATLGASHVRSMRGVTITTEHRLEATHGVLVPGGGWLDRAPVGAWAEVDRGELTARLVEIAADSDWVASVCSGAMVLAHAGLLAGRPATTNRACLTELEPLVGTALNERVVDDGDRITAGALFAGVDLGLWIVERALGTAVASDISDRTGYTRQGRVWLAPAQDIQSPSEQSGVSES</sequence>
<dbReference type="Pfam" id="PF01965">
    <property type="entry name" value="DJ-1_PfpI"/>
    <property type="match status" value="1"/>
</dbReference>
<dbReference type="AlphaFoldDB" id="A0A9D1KNS2"/>
<dbReference type="InterPro" id="IPR029062">
    <property type="entry name" value="Class_I_gatase-like"/>
</dbReference>
<reference evidence="2" key="1">
    <citation type="submission" date="2020-10" db="EMBL/GenBank/DDBJ databases">
        <authorList>
            <person name="Gilroy R."/>
        </authorList>
    </citation>
    <scope>NUCLEOTIDE SEQUENCE</scope>
    <source>
        <strain evidence="2">ChiGjej1B1-24693</strain>
    </source>
</reference>
<reference evidence="2" key="2">
    <citation type="journal article" date="2021" name="PeerJ">
        <title>Extensive microbial diversity within the chicken gut microbiome revealed by metagenomics and culture.</title>
        <authorList>
            <person name="Gilroy R."/>
            <person name="Ravi A."/>
            <person name="Getino M."/>
            <person name="Pursley I."/>
            <person name="Horton D.L."/>
            <person name="Alikhan N.F."/>
            <person name="Baker D."/>
            <person name="Gharbi K."/>
            <person name="Hall N."/>
            <person name="Watson M."/>
            <person name="Adriaenssens E.M."/>
            <person name="Foster-Nyarko E."/>
            <person name="Jarju S."/>
            <person name="Secka A."/>
            <person name="Antonio M."/>
            <person name="Oren A."/>
            <person name="Chaudhuri R.R."/>
            <person name="La Ragione R."/>
            <person name="Hildebrand F."/>
            <person name="Pallen M.J."/>
        </authorList>
    </citation>
    <scope>NUCLEOTIDE SEQUENCE</scope>
    <source>
        <strain evidence="2">ChiGjej1B1-24693</strain>
    </source>
</reference>
<dbReference type="Gene3D" id="3.40.50.880">
    <property type="match status" value="1"/>
</dbReference>
<gene>
    <name evidence="2" type="ORF">IAA98_08620</name>
</gene>
<dbReference type="InterPro" id="IPR052158">
    <property type="entry name" value="INH-QAR"/>
</dbReference>
<evidence type="ECO:0000313" key="3">
    <source>
        <dbReference type="Proteomes" id="UP000886842"/>
    </source>
</evidence>
<dbReference type="PANTHER" id="PTHR43130">
    <property type="entry name" value="ARAC-FAMILY TRANSCRIPTIONAL REGULATOR"/>
    <property type="match status" value="1"/>
</dbReference>